<sequence>MTIRRIHVGESCTLSEDVNTDFVMHYKHSALEASSEHRMDFEYCSYRPIEPISRTIAAFLNTEGGNIYVGIDENAVIHGILLSDSMKDHFVLSLNYCISLFKPPVPPDLVKVHFVELADRSNASGTSHMPSFGDALCKRSADGSGDNFDEFDSMLMTVVHFVELADRSNASGTSHMPSFGDALCKRSADGSGDNFDEFDSMLMTKNPMNHLIGDEPCPCRNTVSPDSKLYLVITEVLKSPDGTIYHNDEGFVYHRRNGWNKIIAINDIITLMNNGTQKD</sequence>
<evidence type="ECO:0000313" key="2">
    <source>
        <dbReference type="EMBL" id="KJH51172.1"/>
    </source>
</evidence>
<dbReference type="STRING" id="29172.A0A0D8Y4S0"/>
<dbReference type="Gene3D" id="3.30.950.30">
    <property type="entry name" value="Schlafen, AAA domain"/>
    <property type="match status" value="1"/>
</dbReference>
<accession>A0A0D8Y4S0</accession>
<dbReference type="InterPro" id="IPR038461">
    <property type="entry name" value="Schlafen_AlbA_2_dom_sf"/>
</dbReference>
<keyword evidence="3" id="KW-1185">Reference proteome</keyword>
<dbReference type="InterPro" id="IPR029684">
    <property type="entry name" value="Schlafen"/>
</dbReference>
<dbReference type="Pfam" id="PF04326">
    <property type="entry name" value="SLFN_AlbA_2"/>
    <property type="match status" value="1"/>
</dbReference>
<dbReference type="EMBL" id="KN716189">
    <property type="protein sequence ID" value="KJH51172.1"/>
    <property type="molecule type" value="Genomic_DNA"/>
</dbReference>
<reference evidence="2 3" key="1">
    <citation type="submission" date="2013-11" db="EMBL/GenBank/DDBJ databases">
        <title>Draft genome of the bovine lungworm Dictyocaulus viviparus.</title>
        <authorList>
            <person name="Mitreva M."/>
        </authorList>
    </citation>
    <scope>NUCLEOTIDE SEQUENCE [LARGE SCALE GENOMIC DNA]</scope>
    <source>
        <strain evidence="2 3">HannoverDv2000</strain>
    </source>
</reference>
<dbReference type="PANTHER" id="PTHR12155">
    <property type="entry name" value="SCHLAFEN"/>
    <property type="match status" value="1"/>
</dbReference>
<name>A0A0D8Y4S0_DICVI</name>
<dbReference type="OrthoDB" id="10259112at2759"/>
<feature type="domain" description="Schlafen AlbA-2" evidence="1">
    <location>
        <begin position="38"/>
        <end position="114"/>
    </location>
</feature>
<proteinExistence type="predicted"/>
<dbReference type="Proteomes" id="UP000053766">
    <property type="component" value="Unassembled WGS sequence"/>
</dbReference>
<organism evidence="2 3">
    <name type="scientific">Dictyocaulus viviparus</name>
    <name type="common">Bovine lungworm</name>
    <dbReference type="NCBI Taxonomy" id="29172"/>
    <lineage>
        <taxon>Eukaryota</taxon>
        <taxon>Metazoa</taxon>
        <taxon>Ecdysozoa</taxon>
        <taxon>Nematoda</taxon>
        <taxon>Chromadorea</taxon>
        <taxon>Rhabditida</taxon>
        <taxon>Rhabditina</taxon>
        <taxon>Rhabditomorpha</taxon>
        <taxon>Strongyloidea</taxon>
        <taxon>Metastrongylidae</taxon>
        <taxon>Dictyocaulus</taxon>
    </lineage>
</organism>
<dbReference type="AlphaFoldDB" id="A0A0D8Y4S0"/>
<evidence type="ECO:0000313" key="3">
    <source>
        <dbReference type="Proteomes" id="UP000053766"/>
    </source>
</evidence>
<dbReference type="PANTHER" id="PTHR12155:SF41">
    <property type="entry name" value="SCHLAFEN ALBA-2 DOMAIN-CONTAINING PROTEIN"/>
    <property type="match status" value="1"/>
</dbReference>
<gene>
    <name evidence="2" type="ORF">DICVIV_02632</name>
</gene>
<evidence type="ECO:0000259" key="1">
    <source>
        <dbReference type="Pfam" id="PF04326"/>
    </source>
</evidence>
<dbReference type="InterPro" id="IPR007421">
    <property type="entry name" value="Schlafen_AlbA_2_dom"/>
</dbReference>
<reference evidence="3" key="2">
    <citation type="journal article" date="2016" name="Sci. Rep.">
        <title>Dictyocaulus viviparus genome, variome and transcriptome elucidate lungworm biology and support future intervention.</title>
        <authorList>
            <person name="McNulty S.N."/>
            <person name="Strube C."/>
            <person name="Rosa B.A."/>
            <person name="Martin J.C."/>
            <person name="Tyagi R."/>
            <person name="Choi Y.J."/>
            <person name="Wang Q."/>
            <person name="Hallsworth Pepin K."/>
            <person name="Zhang X."/>
            <person name="Ozersky P."/>
            <person name="Wilson R.K."/>
            <person name="Sternberg P.W."/>
            <person name="Gasser R.B."/>
            <person name="Mitreva M."/>
        </authorList>
    </citation>
    <scope>NUCLEOTIDE SEQUENCE [LARGE SCALE GENOMIC DNA]</scope>
    <source>
        <strain evidence="3">HannoverDv2000</strain>
    </source>
</reference>
<protein>
    <submittedName>
        <fullName evidence="2">Divergent AAA domain protein</fullName>
    </submittedName>
</protein>